<dbReference type="PANTHER" id="PTHR42971">
    <property type="entry name" value="TRNA (CYTIDINE(34)-2'-O)-METHYLTRANSFERASE"/>
    <property type="match status" value="1"/>
</dbReference>
<evidence type="ECO:0000313" key="8">
    <source>
        <dbReference type="EMBL" id="SBV97560.1"/>
    </source>
</evidence>
<proteinExistence type="inferred from homology"/>
<dbReference type="EMBL" id="FLUQ01000001">
    <property type="protein sequence ID" value="SBV97560.1"/>
    <property type="molecule type" value="Genomic_DNA"/>
</dbReference>
<comment type="subcellular location">
    <subcellularLocation>
        <location evidence="6">Cytoplasm</location>
    </subcellularLocation>
</comment>
<keyword evidence="5 6" id="KW-0819">tRNA processing</keyword>
<dbReference type="GO" id="GO:0141098">
    <property type="term" value="F:tRNA (cytidine(34)-2'-O)-methyltransferase activity"/>
    <property type="evidence" value="ECO:0007669"/>
    <property type="project" value="RHEA"/>
</dbReference>
<keyword evidence="4 6" id="KW-0949">S-adenosyl-L-methionine</keyword>
<dbReference type="InterPro" id="IPR029026">
    <property type="entry name" value="tRNA_m1G_MTases_N"/>
</dbReference>
<dbReference type="CDD" id="cd18094">
    <property type="entry name" value="SpoU-like_TrmL"/>
    <property type="match status" value="1"/>
</dbReference>
<dbReference type="InterPro" id="IPR016914">
    <property type="entry name" value="TrmL"/>
</dbReference>
<name>A0A212JDN9_9DELT</name>
<dbReference type="EC" id="2.1.1.207" evidence="6"/>
<dbReference type="PANTHER" id="PTHR42971:SF1">
    <property type="entry name" value="TRNA (CYTIDINE(34)-2'-O)-METHYLTRANSFERASE"/>
    <property type="match status" value="1"/>
</dbReference>
<evidence type="ECO:0000256" key="4">
    <source>
        <dbReference type="ARBA" id="ARBA00022691"/>
    </source>
</evidence>
<organism evidence="8">
    <name type="scientific">uncultured delta proteobacterium</name>
    <dbReference type="NCBI Taxonomy" id="34034"/>
    <lineage>
        <taxon>Bacteria</taxon>
        <taxon>Deltaproteobacteria</taxon>
        <taxon>environmental samples</taxon>
    </lineage>
</organism>
<sequence length="200" mass="22273">MQLYFPQIRKECNYIFLKRRLWTNTASPLYDQPVHIPFTADGPAMHIVLFEPEIPPNTGNVARLCAATGTALHLIEPLGFSVEDRYLKRAGLDYWPHVAVKVWPCFAAYREHDGAGKRLVMTSSRGGTALHTFTYTPDDALVFGPETRGLPDHMLALSEHKVHIPIRGVVRSLNLSTAAGIILYQALASSGLLDADHELR</sequence>
<reference evidence="8" key="1">
    <citation type="submission" date="2016-04" db="EMBL/GenBank/DDBJ databases">
        <authorList>
            <person name="Evans L.H."/>
            <person name="Alamgir A."/>
            <person name="Owens N."/>
            <person name="Weber N.D."/>
            <person name="Virtaneva K."/>
            <person name="Barbian K."/>
            <person name="Babar A."/>
            <person name="Rosenke K."/>
        </authorList>
    </citation>
    <scope>NUCLEOTIDE SEQUENCE</scope>
    <source>
        <strain evidence="8">86</strain>
    </source>
</reference>
<comment type="catalytic activity">
    <reaction evidence="6">
        <text>cytidine(34) in tRNA + S-adenosyl-L-methionine = 2'-O-methylcytidine(34) in tRNA + S-adenosyl-L-homocysteine + H(+)</text>
        <dbReference type="Rhea" id="RHEA:43084"/>
        <dbReference type="Rhea" id="RHEA-COMP:10331"/>
        <dbReference type="Rhea" id="RHEA-COMP:10332"/>
        <dbReference type="ChEBI" id="CHEBI:15378"/>
        <dbReference type="ChEBI" id="CHEBI:57856"/>
        <dbReference type="ChEBI" id="CHEBI:59789"/>
        <dbReference type="ChEBI" id="CHEBI:74495"/>
        <dbReference type="ChEBI" id="CHEBI:82748"/>
        <dbReference type="EC" id="2.1.1.207"/>
    </reaction>
</comment>
<keyword evidence="3 6" id="KW-0808">Transferase</keyword>
<protein>
    <recommendedName>
        <fullName evidence="6">Putative tRNA (cytidine(34)-2'-O)-methyltransferase</fullName>
        <ecNumber evidence="6">2.1.1.207</ecNumber>
    </recommendedName>
    <alternativeName>
        <fullName evidence="6">tRNA (cytidine/uridine-2'-O-)-methyltransferase</fullName>
    </alternativeName>
</protein>
<feature type="binding site" evidence="6">
    <location>
        <position position="172"/>
    </location>
    <ligand>
        <name>S-adenosyl-L-methionine</name>
        <dbReference type="ChEBI" id="CHEBI:59789"/>
    </ligand>
</feature>
<evidence type="ECO:0000256" key="3">
    <source>
        <dbReference type="ARBA" id="ARBA00022679"/>
    </source>
</evidence>
<comment type="similarity">
    <text evidence="6">Belongs to the class IV-like SAM-binding methyltransferase superfamily. RNA methyltransferase TrmH family. TrmL subfamily.</text>
</comment>
<dbReference type="Gene3D" id="3.40.1280.10">
    <property type="match status" value="1"/>
</dbReference>
<keyword evidence="1 6" id="KW-0963">Cytoplasm</keyword>
<evidence type="ECO:0000256" key="6">
    <source>
        <dbReference type="HAMAP-Rule" id="MF_01885"/>
    </source>
</evidence>
<dbReference type="Pfam" id="PF00588">
    <property type="entry name" value="SpoU_methylase"/>
    <property type="match status" value="1"/>
</dbReference>
<dbReference type="InterPro" id="IPR001537">
    <property type="entry name" value="SpoU_MeTrfase"/>
</dbReference>
<dbReference type="AlphaFoldDB" id="A0A212JDN9"/>
<comment type="function">
    <text evidence="6">Could methylate the ribose at the nucleotide 34 wobble position in tRNA.</text>
</comment>
<dbReference type="HAMAP" id="MF_01885">
    <property type="entry name" value="tRNA_methyltr_TrmL"/>
    <property type="match status" value="1"/>
</dbReference>
<dbReference type="GO" id="GO:0005737">
    <property type="term" value="C:cytoplasm"/>
    <property type="evidence" value="ECO:0007669"/>
    <property type="project" value="UniProtKB-SubCell"/>
</dbReference>
<dbReference type="GO" id="GO:0141102">
    <property type="term" value="F:tRNA (5-carboxymethylaminomethyluridine(34)-2'-O)-methyltransferase activity"/>
    <property type="evidence" value="ECO:0007669"/>
    <property type="project" value="RHEA"/>
</dbReference>
<evidence type="ECO:0000256" key="1">
    <source>
        <dbReference type="ARBA" id="ARBA00022490"/>
    </source>
</evidence>
<comment type="catalytic activity">
    <reaction evidence="6">
        <text>5-carboxymethylaminomethyluridine(34) in tRNA(Leu) + S-adenosyl-L-methionine = 5-carboxymethylaminomethyl-2'-O-methyluridine(34) in tRNA(Leu) + S-adenosyl-L-homocysteine + H(+)</text>
        <dbReference type="Rhea" id="RHEA:43088"/>
        <dbReference type="Rhea" id="RHEA-COMP:10333"/>
        <dbReference type="Rhea" id="RHEA-COMP:10334"/>
        <dbReference type="ChEBI" id="CHEBI:15378"/>
        <dbReference type="ChEBI" id="CHEBI:57856"/>
        <dbReference type="ChEBI" id="CHEBI:59789"/>
        <dbReference type="ChEBI" id="CHEBI:74508"/>
        <dbReference type="ChEBI" id="CHEBI:74511"/>
        <dbReference type="EC" id="2.1.1.207"/>
    </reaction>
</comment>
<accession>A0A212JDN9</accession>
<gene>
    <name evidence="8" type="primary">trmL</name>
    <name evidence="8" type="ORF">KL86DPRO_11238</name>
</gene>
<evidence type="ECO:0000256" key="2">
    <source>
        <dbReference type="ARBA" id="ARBA00022603"/>
    </source>
</evidence>
<comment type="caution">
    <text evidence="6">Lacks conserved residue(s) required for the propagation of feature annotation.</text>
</comment>
<evidence type="ECO:0000256" key="5">
    <source>
        <dbReference type="ARBA" id="ARBA00022694"/>
    </source>
</evidence>
<dbReference type="GO" id="GO:0002130">
    <property type="term" value="P:wobble position ribose methylation"/>
    <property type="evidence" value="ECO:0007669"/>
    <property type="project" value="TreeGrafter"/>
</dbReference>
<feature type="binding site" evidence="6">
    <location>
        <position position="164"/>
    </location>
    <ligand>
        <name>S-adenosyl-L-methionine</name>
        <dbReference type="ChEBI" id="CHEBI:59789"/>
    </ligand>
</feature>
<feature type="binding site" evidence="6">
    <location>
        <position position="144"/>
    </location>
    <ligand>
        <name>S-adenosyl-L-methionine</name>
        <dbReference type="ChEBI" id="CHEBI:59789"/>
    </ligand>
</feature>
<dbReference type="GO" id="GO:0003723">
    <property type="term" value="F:RNA binding"/>
    <property type="evidence" value="ECO:0007669"/>
    <property type="project" value="InterPro"/>
</dbReference>
<dbReference type="SUPFAM" id="SSF75217">
    <property type="entry name" value="alpha/beta knot"/>
    <property type="match status" value="1"/>
</dbReference>
<evidence type="ECO:0000259" key="7">
    <source>
        <dbReference type="Pfam" id="PF00588"/>
    </source>
</evidence>
<keyword evidence="2 6" id="KW-0489">Methyltransferase</keyword>
<feature type="domain" description="tRNA/rRNA methyltransferase SpoU type" evidence="7">
    <location>
        <begin position="45"/>
        <end position="184"/>
    </location>
</feature>
<dbReference type="InterPro" id="IPR029028">
    <property type="entry name" value="Alpha/beta_knot_MTases"/>
</dbReference>